<dbReference type="Gene3D" id="2.60.40.1120">
    <property type="entry name" value="Carboxypeptidase-like, regulatory domain"/>
    <property type="match status" value="1"/>
</dbReference>
<dbReference type="KEGG" id="dtn:DTL3_0807"/>
<dbReference type="Proteomes" id="UP000032809">
    <property type="component" value="Chromosome I"/>
</dbReference>
<organism evidence="1 2">
    <name type="scientific">Defluviitoga tunisiensis</name>
    <dbReference type="NCBI Taxonomy" id="1006576"/>
    <lineage>
        <taxon>Bacteria</taxon>
        <taxon>Thermotogati</taxon>
        <taxon>Thermotogota</taxon>
        <taxon>Thermotogae</taxon>
        <taxon>Petrotogales</taxon>
        <taxon>Petrotogaceae</taxon>
        <taxon>Defluviitoga</taxon>
    </lineage>
</organism>
<dbReference type="EMBL" id="LN824141">
    <property type="protein sequence ID" value="CEP78116.1"/>
    <property type="molecule type" value="Genomic_DNA"/>
</dbReference>
<evidence type="ECO:0000313" key="2">
    <source>
        <dbReference type="Proteomes" id="UP000032809"/>
    </source>
</evidence>
<sequence>MKKRVKYIALLLVSLVFILSACTPFDFNGLLGGKTATVGGTVTDATTGLPLSGVTVKSGNVSGTTDSAGKYALYKVPIANTSISASKSGYVTNTQTLSLVADEQKTVNFTLSPELAQDEELRIVLTWGESPSDLDSHLLVPPDASHLNGYEVDYRTKGIDDPDEYPYAFLDVDDTSSYGPETITIFNTLNHTYKYFVHNYSGSPEITTSNAIVQVYDRNGLRKTYNIPTSGNGRYWYVFDIDASGGIINRNVIQEVAPAL</sequence>
<keyword evidence="2" id="KW-1185">Reference proteome</keyword>
<evidence type="ECO:0000313" key="1">
    <source>
        <dbReference type="EMBL" id="CEP78116.1"/>
    </source>
</evidence>
<evidence type="ECO:0008006" key="3">
    <source>
        <dbReference type="Google" id="ProtNLM"/>
    </source>
</evidence>
<proteinExistence type="predicted"/>
<gene>
    <name evidence="1" type="ORF">DTL3_0807</name>
</gene>
<dbReference type="PROSITE" id="PS51257">
    <property type="entry name" value="PROKAR_LIPOPROTEIN"/>
    <property type="match status" value="1"/>
</dbReference>
<dbReference type="SUPFAM" id="SSF49464">
    <property type="entry name" value="Carboxypeptidase regulatory domain-like"/>
    <property type="match status" value="1"/>
</dbReference>
<reference evidence="2" key="1">
    <citation type="submission" date="2014-11" db="EMBL/GenBank/DDBJ databases">
        <authorList>
            <person name="Wibberg D."/>
        </authorList>
    </citation>
    <scope>NUCLEOTIDE SEQUENCE [LARGE SCALE GENOMIC DNA]</scope>
    <source>
        <strain evidence="2">L3</strain>
    </source>
</reference>
<dbReference type="AlphaFoldDB" id="A0A0C7NJJ2"/>
<dbReference type="PATRIC" id="fig|1006576.9.peg.796"/>
<dbReference type="STRING" id="1006576.DTL3_0807"/>
<dbReference type="OrthoDB" id="6372180at2"/>
<accession>A0A0C7NJJ2</accession>
<dbReference type="HOGENOM" id="CLU_1033787_0_0_0"/>
<dbReference type="InterPro" id="IPR008969">
    <property type="entry name" value="CarboxyPept-like_regulatory"/>
</dbReference>
<protein>
    <recommendedName>
        <fullName evidence="3">Carboxypeptidase regulatory-like domain-containing protein</fullName>
    </recommendedName>
</protein>
<dbReference type="Pfam" id="PF13620">
    <property type="entry name" value="CarboxypepD_reg"/>
    <property type="match status" value="1"/>
</dbReference>
<name>A0A0C7NJJ2_DEFTU</name>